<comment type="subcellular location">
    <subcellularLocation>
        <location evidence="1">Secreted</location>
    </subcellularLocation>
</comment>
<dbReference type="Gene3D" id="3.15.10.10">
    <property type="entry name" value="Bactericidal permeability-increasing protein, domain 1"/>
    <property type="match status" value="1"/>
</dbReference>
<sequence length="240" mass="25969">MFQFWKLVLLCGLLTGTSASLLGDLGNNLKDVLDKGPGVITDIAETVARNLTENLNLQNVQFGPLTDRLLQKAEGRLIGAIPQLLSLMRNNIWGLQVSNVRLLDIKAQPTPDGKGLELTFPISAGVRLNLPLIGKTVDLNLSLNLLGGIRVENQGGQFKPVMTKCASDPATISLSLLSRRNKLVNRLTDAASSFLSETLSTAVQTQICPLFKLFFDTLGVDTVQLVIDNLQKGIQPQSPV</sequence>
<evidence type="ECO:0000256" key="3">
    <source>
        <dbReference type="ARBA" id="ARBA00022525"/>
    </source>
</evidence>
<reference evidence="8" key="1">
    <citation type="submission" date="2012-11" db="EMBL/GenBank/DDBJ databases">
        <title>The Vampirome: Transcriptome and Proteome Analysis of the Submandibular and Accessory Glands of the Vampire Bat and Vector of Human Rabies, Desmodus rotundus.</title>
        <authorList>
            <person name="Francischetti I.M.B."/>
            <person name="Assumpcao T.C.F."/>
            <person name="Ma D."/>
            <person name="Vicente E.C."/>
            <person name="Ribeiro J.M.C."/>
        </authorList>
    </citation>
    <scope>NUCLEOTIDE SEQUENCE</scope>
    <source>
        <tissue evidence="8">Salivary gland</tissue>
    </source>
</reference>
<name>K9IZ60_DESRO</name>
<evidence type="ECO:0000256" key="5">
    <source>
        <dbReference type="ARBA" id="ARBA00023157"/>
    </source>
</evidence>
<feature type="domain" description="Lipid-binding serum glycoprotein N-terminal" evidence="7">
    <location>
        <begin position="81"/>
        <end position="211"/>
    </location>
</feature>
<dbReference type="PANTHER" id="PTHR47145">
    <property type="entry name" value="BPI FOLD-CONTAINING FAMILY A MEMBER 2"/>
    <property type="match status" value="1"/>
</dbReference>
<dbReference type="GO" id="GO:0001530">
    <property type="term" value="F:lipopolysaccharide binding"/>
    <property type="evidence" value="ECO:0007669"/>
    <property type="project" value="TreeGrafter"/>
</dbReference>
<dbReference type="InterPro" id="IPR052507">
    <property type="entry name" value="BPI_fold-antibacterial"/>
</dbReference>
<keyword evidence="4 6" id="KW-0732">Signal</keyword>
<feature type="signal peptide" evidence="6">
    <location>
        <begin position="1"/>
        <end position="19"/>
    </location>
</feature>
<dbReference type="EMBL" id="GABZ01007656">
    <property type="protein sequence ID" value="JAA45869.1"/>
    <property type="molecule type" value="mRNA"/>
</dbReference>
<evidence type="ECO:0000313" key="8">
    <source>
        <dbReference type="EMBL" id="JAA45869.1"/>
    </source>
</evidence>
<evidence type="ECO:0000256" key="2">
    <source>
        <dbReference type="ARBA" id="ARBA00009020"/>
    </source>
</evidence>
<dbReference type="SUPFAM" id="SSF55394">
    <property type="entry name" value="Bactericidal permeability-increasing protein, BPI"/>
    <property type="match status" value="1"/>
</dbReference>
<keyword evidence="3" id="KW-0964">Secreted</keyword>
<dbReference type="InterPro" id="IPR017943">
    <property type="entry name" value="Bactericidal_perm-incr_a/b_dom"/>
</dbReference>
<dbReference type="GO" id="GO:0030141">
    <property type="term" value="C:secretory granule"/>
    <property type="evidence" value="ECO:0007669"/>
    <property type="project" value="TreeGrafter"/>
</dbReference>
<dbReference type="AlphaFoldDB" id="K9IZ60"/>
<evidence type="ECO:0000256" key="1">
    <source>
        <dbReference type="ARBA" id="ARBA00004613"/>
    </source>
</evidence>
<dbReference type="InterPro" id="IPR017942">
    <property type="entry name" value="Lipid-bd_serum_glycop_N"/>
</dbReference>
<comment type="similarity">
    <text evidence="2">Belongs to the BPI/LBP/Plunc superfamily. Plunc family.</text>
</comment>
<dbReference type="GO" id="GO:0070062">
    <property type="term" value="C:extracellular exosome"/>
    <property type="evidence" value="ECO:0007669"/>
    <property type="project" value="TreeGrafter"/>
</dbReference>
<evidence type="ECO:0000256" key="4">
    <source>
        <dbReference type="ARBA" id="ARBA00022729"/>
    </source>
</evidence>
<keyword evidence="5" id="KW-1015">Disulfide bond</keyword>
<feature type="chain" id="PRO_5003931166" evidence="6">
    <location>
        <begin position="20"/>
        <end position="240"/>
    </location>
</feature>
<dbReference type="Pfam" id="PF01273">
    <property type="entry name" value="LBP_BPI_CETP"/>
    <property type="match status" value="1"/>
</dbReference>
<evidence type="ECO:0000259" key="7">
    <source>
        <dbReference type="Pfam" id="PF01273"/>
    </source>
</evidence>
<dbReference type="PANTHER" id="PTHR47145:SF1">
    <property type="entry name" value="BPI FOLD-CONTAINING FAMILY A MEMBER 2"/>
    <property type="match status" value="1"/>
</dbReference>
<organism evidence="8">
    <name type="scientific">Desmodus rotundus</name>
    <name type="common">Vampire bat</name>
    <dbReference type="NCBI Taxonomy" id="9430"/>
    <lineage>
        <taxon>Eukaryota</taxon>
        <taxon>Metazoa</taxon>
        <taxon>Chordata</taxon>
        <taxon>Craniata</taxon>
        <taxon>Vertebrata</taxon>
        <taxon>Euteleostomi</taxon>
        <taxon>Mammalia</taxon>
        <taxon>Eutheria</taxon>
        <taxon>Laurasiatheria</taxon>
        <taxon>Chiroptera</taxon>
        <taxon>Yangochiroptera</taxon>
        <taxon>Phyllostomidae</taxon>
        <taxon>Desmodontinae</taxon>
        <taxon>Desmodus</taxon>
    </lineage>
</organism>
<evidence type="ECO:0000256" key="6">
    <source>
        <dbReference type="SAM" id="SignalP"/>
    </source>
</evidence>
<proteinExistence type="evidence at transcript level"/>
<accession>K9IZ60</accession>
<protein>
    <submittedName>
        <fullName evidence="8">Putative secreted protein</fullName>
    </submittedName>
</protein>